<dbReference type="EMBL" id="JAZGJQ010000006">
    <property type="protein sequence ID" value="MEE6147599.1"/>
    <property type="molecule type" value="Genomic_DNA"/>
</dbReference>
<dbReference type="InterPro" id="IPR038740">
    <property type="entry name" value="BioF2-like_GNAT_dom"/>
</dbReference>
<dbReference type="PANTHER" id="PTHR36174">
    <property type="entry name" value="LIPID II:GLYCINE GLYCYLTRANSFERASE"/>
    <property type="match status" value="1"/>
</dbReference>
<dbReference type="InterPro" id="IPR016181">
    <property type="entry name" value="Acyl_CoA_acyltransferase"/>
</dbReference>
<dbReference type="GO" id="GO:0016746">
    <property type="term" value="F:acyltransferase activity"/>
    <property type="evidence" value="ECO:0007669"/>
    <property type="project" value="UniProtKB-KW"/>
</dbReference>
<dbReference type="EC" id="2.3.1.-" evidence="9"/>
<keyword evidence="10" id="KW-1185">Reference proteome</keyword>
<dbReference type="PROSITE" id="PS50975">
    <property type="entry name" value="ATP_GRASP"/>
    <property type="match status" value="1"/>
</dbReference>
<organism evidence="9 10">
    <name type="scientific">Olsenella absiana</name>
    <dbReference type="NCBI Taxonomy" id="3115222"/>
    <lineage>
        <taxon>Bacteria</taxon>
        <taxon>Bacillati</taxon>
        <taxon>Actinomycetota</taxon>
        <taxon>Coriobacteriia</taxon>
        <taxon>Coriobacteriales</taxon>
        <taxon>Atopobiaceae</taxon>
        <taxon>Olsenella</taxon>
    </lineage>
</organism>
<dbReference type="InterPro" id="IPR050644">
    <property type="entry name" value="PG_Glycine_Bridge_Synth"/>
</dbReference>
<evidence type="ECO:0000259" key="8">
    <source>
        <dbReference type="PROSITE" id="PS50975"/>
    </source>
</evidence>
<reference evidence="9 10" key="1">
    <citation type="submission" date="2024-01" db="EMBL/GenBank/DDBJ databases">
        <title>Description of Olsenella sp. nov., isolated from pig feces.</title>
        <authorList>
            <person name="Chang Y.-H."/>
        </authorList>
    </citation>
    <scope>NUCLEOTIDE SEQUENCE [LARGE SCALE GENOMIC DNA]</scope>
    <source>
        <strain evidence="9 10">YH-ols2223</strain>
    </source>
</reference>
<evidence type="ECO:0000256" key="5">
    <source>
        <dbReference type="ARBA" id="ARBA00023315"/>
    </source>
</evidence>
<dbReference type="InterPro" id="IPR003447">
    <property type="entry name" value="FEMABX"/>
</dbReference>
<protein>
    <submittedName>
        <fullName evidence="9">GNAT family N-acetyltransferase</fullName>
        <ecNumber evidence="9">2.3.1.-</ecNumber>
    </submittedName>
</protein>
<evidence type="ECO:0000313" key="10">
    <source>
        <dbReference type="Proteomes" id="UP001332931"/>
    </source>
</evidence>
<dbReference type="SUPFAM" id="SSF56059">
    <property type="entry name" value="Glutathione synthetase ATP-binding domain-like"/>
    <property type="match status" value="1"/>
</dbReference>
<dbReference type="InterPro" id="IPR011761">
    <property type="entry name" value="ATP-grasp"/>
</dbReference>
<evidence type="ECO:0000256" key="1">
    <source>
        <dbReference type="ARBA" id="ARBA00009943"/>
    </source>
</evidence>
<keyword evidence="6" id="KW-0961">Cell wall biogenesis/degradation</keyword>
<dbReference type="SUPFAM" id="SSF55729">
    <property type="entry name" value="Acyl-CoA N-acyltransferases (Nat)"/>
    <property type="match status" value="1"/>
</dbReference>
<dbReference type="Gene3D" id="3.30.470.20">
    <property type="entry name" value="ATP-grasp fold, B domain"/>
    <property type="match status" value="1"/>
</dbReference>
<dbReference type="Pfam" id="PF13480">
    <property type="entry name" value="Acetyltransf_6"/>
    <property type="match status" value="1"/>
</dbReference>
<evidence type="ECO:0000256" key="7">
    <source>
        <dbReference type="PROSITE-ProRule" id="PRU00409"/>
    </source>
</evidence>
<keyword evidence="7" id="KW-0067">ATP-binding</keyword>
<dbReference type="Proteomes" id="UP001332931">
    <property type="component" value="Unassembled WGS sequence"/>
</dbReference>
<dbReference type="PROSITE" id="PS51191">
    <property type="entry name" value="FEMABX"/>
    <property type="match status" value="1"/>
</dbReference>
<evidence type="ECO:0000256" key="6">
    <source>
        <dbReference type="ARBA" id="ARBA00023316"/>
    </source>
</evidence>
<keyword evidence="4" id="KW-0573">Peptidoglycan synthesis</keyword>
<keyword evidence="7" id="KW-0547">Nucleotide-binding</keyword>
<evidence type="ECO:0000256" key="3">
    <source>
        <dbReference type="ARBA" id="ARBA00022960"/>
    </source>
</evidence>
<dbReference type="Gene3D" id="3.40.630.30">
    <property type="match status" value="1"/>
</dbReference>
<evidence type="ECO:0000256" key="2">
    <source>
        <dbReference type="ARBA" id="ARBA00022679"/>
    </source>
</evidence>
<name>A0ABU7RB09_9ACTN</name>
<evidence type="ECO:0000256" key="4">
    <source>
        <dbReference type="ARBA" id="ARBA00022984"/>
    </source>
</evidence>
<evidence type="ECO:0000313" key="9">
    <source>
        <dbReference type="EMBL" id="MEE6147599.1"/>
    </source>
</evidence>
<comment type="caution">
    <text evidence="9">The sequence shown here is derived from an EMBL/GenBank/DDBJ whole genome shotgun (WGS) entry which is preliminary data.</text>
</comment>
<dbReference type="PANTHER" id="PTHR36174:SF1">
    <property type="entry name" value="LIPID II:GLYCINE GLYCYLTRANSFERASE"/>
    <property type="match status" value="1"/>
</dbReference>
<gene>
    <name evidence="9" type="ORF">VXJ25_06360</name>
</gene>
<dbReference type="RefSeq" id="WP_330958368.1">
    <property type="nucleotide sequence ID" value="NZ_JAZGJQ010000006.1"/>
</dbReference>
<keyword evidence="5 9" id="KW-0012">Acyltransferase</keyword>
<comment type="similarity">
    <text evidence="1">Belongs to the FemABX family.</text>
</comment>
<sequence>MQLREVSFDQLESEAKGLGCELPIEQTEVWARYQDTVPGRSQWGSFVVEEDGAAVAFVSFLDFETHGYHYLRSGHGPVWVAEPTPEQESAALAAIAECVRARDPKVVFVRLAVRAELPETHAVLSTIPYDQTVVIDLTGSEEDVLSRFKTRGRRDVRKALRESPASYADETERARESFSEYYDVIVETGRRDGFEPAPASDYEDMLRILGPSHCRLYAGRVDGKVVTWSIVTINGTRATRYYGASRTEFQRAHVTDGLVFWECRDLAGEKGCTAYDMMGIGSDFAPSLMGLNEFKCKFSKEVTPVAPDRDLPIKQALYALLTQAHGFVAARRERKAAEAERALRERPREDLVPVIVGGDIGAYSLGVEMHAAYHCKSVCLASAPIAAIQHSDIFDVRPIAKVTSDEIVRAVTQIAQENPDKKVFLTGNTDGVIYAINGAKDRLPANVFYAVPSEEVVELVSDKARFQALCEEVGIDVPRTEYVDLAGDAPVAPCGLAFPVVAKPAVSARYDHLYAQGFKKVYFLHEQSELDALWADLRAAGFHGEFLVQELIEGDDTNIDCLTVYVASDGTLAMYGSAQVLLEDHAPTMLGNPVAMISRPMPDSWKKIEALLKHLEDKGYPYRGFCNFDTKRDPRTGRVVFMDMNPRIGRGSYYNVAGGINPMRCCVEDVIDHKKPRAVKIFEKGLFTVVPVVLVEKYVSGDLLEEVRELASSGKVFDPQRYLGDRNPGHRLAVELTERNQIRKFQTFYPEPTETSF</sequence>
<feature type="domain" description="ATP-grasp" evidence="8">
    <location>
        <begin position="467"/>
        <end position="671"/>
    </location>
</feature>
<keyword evidence="2 9" id="KW-0808">Transferase</keyword>
<accession>A0ABU7RB09</accession>
<keyword evidence="3" id="KW-0133">Cell shape</keyword>
<proteinExistence type="inferred from homology"/>